<name>X1ITH2_9ZZZZ</name>
<evidence type="ECO:0000313" key="1">
    <source>
        <dbReference type="EMBL" id="GAH84992.1"/>
    </source>
</evidence>
<organism evidence="1">
    <name type="scientific">marine sediment metagenome</name>
    <dbReference type="NCBI Taxonomy" id="412755"/>
    <lineage>
        <taxon>unclassified sequences</taxon>
        <taxon>metagenomes</taxon>
        <taxon>ecological metagenomes</taxon>
    </lineage>
</organism>
<protein>
    <submittedName>
        <fullName evidence="1">Uncharacterized protein</fullName>
    </submittedName>
</protein>
<dbReference type="AlphaFoldDB" id="X1ITH2"/>
<sequence length="97" mass="11736">MKFSKDYSKLDKLIFTTIRKNTRHYRLPRRIWNIQTPTRKFKAYLIKLRKLKKKQITEKLARSDGDCSKAELIAMLEGWYGKEFDDFVLLTFQKESE</sequence>
<accession>X1ITH2</accession>
<proteinExistence type="predicted"/>
<gene>
    <name evidence="1" type="ORF">S03H2_59790</name>
</gene>
<reference evidence="1" key="1">
    <citation type="journal article" date="2014" name="Front. Microbiol.">
        <title>High frequency of phylogenetically diverse reductive dehalogenase-homologous genes in deep subseafloor sedimentary metagenomes.</title>
        <authorList>
            <person name="Kawai M."/>
            <person name="Futagami T."/>
            <person name="Toyoda A."/>
            <person name="Takaki Y."/>
            <person name="Nishi S."/>
            <person name="Hori S."/>
            <person name="Arai W."/>
            <person name="Tsubouchi T."/>
            <person name="Morono Y."/>
            <person name="Uchiyama I."/>
            <person name="Ito T."/>
            <person name="Fujiyama A."/>
            <person name="Inagaki F."/>
            <person name="Takami H."/>
        </authorList>
    </citation>
    <scope>NUCLEOTIDE SEQUENCE</scope>
    <source>
        <strain evidence="1">Expedition CK06-06</strain>
    </source>
</reference>
<comment type="caution">
    <text evidence="1">The sequence shown here is derived from an EMBL/GenBank/DDBJ whole genome shotgun (WGS) entry which is preliminary data.</text>
</comment>
<dbReference type="EMBL" id="BARU01038468">
    <property type="protein sequence ID" value="GAH84992.1"/>
    <property type="molecule type" value="Genomic_DNA"/>
</dbReference>